<protein>
    <submittedName>
        <fullName evidence="7">M10 family metallopeptidase domain-containing protein</fullName>
    </submittedName>
</protein>
<evidence type="ECO:0000313" key="8">
    <source>
        <dbReference type="Proteomes" id="UP001159329"/>
    </source>
</evidence>
<keyword evidence="2" id="KW-0479">Metal-binding</keyword>
<reference evidence="7" key="1">
    <citation type="submission" date="2022-09" db="EMBL/GenBank/DDBJ databases">
        <title>Intensive care unit water sources are persistently colonized with multi-drug resistant bacteria and are the site of extensive horizontal gene transfer of antibiotic resistance genes.</title>
        <authorList>
            <person name="Diorio-Toth L."/>
        </authorList>
    </citation>
    <scope>NUCLEOTIDE SEQUENCE</scope>
    <source>
        <strain evidence="7">GD04005</strain>
    </source>
</reference>
<dbReference type="EMBL" id="JAOEEO010000011">
    <property type="protein sequence ID" value="MDH0565630.1"/>
    <property type="molecule type" value="Genomic_DNA"/>
</dbReference>
<sequence>MRCFSHLLATCVFMLVSAPAFAQTSSNAPQTQIRYSSEHPLRYRIADLDPRLNITQQQMIELSQQAAAIWAKDTGQQYFVYDPEAEFVIHLVFDQRQVRSMKRSENLNQLEQEQQHWLAQNQQLQRLKQSVADSRTQLELQTIEYQNNQQKYQQALQNLKAPAQNSKQVARLQQQQHTLQQQTSDLQTKIAEHNQLVQQFNAQTEQSKQLYQQLTESVAAFNQTFKPQVLHKGQFHGQQIFIYEFSSMDDLRLTLAHEFGHALGLKHTQDPKSLMYPRIKEQNAKDFQLTDTDLELLGFSRAP</sequence>
<accession>A0AA42LGB3</accession>
<dbReference type="InterPro" id="IPR001818">
    <property type="entry name" value="Pept_M10_metallopeptidase"/>
</dbReference>
<dbReference type="AlphaFoldDB" id="A0AA42LGB3"/>
<keyword evidence="1" id="KW-0645">Protease</keyword>
<comment type="caution">
    <text evidence="7">The sequence shown here is derived from an EMBL/GenBank/DDBJ whole genome shotgun (WGS) entry which is preliminary data.</text>
</comment>
<evidence type="ECO:0000256" key="4">
    <source>
        <dbReference type="ARBA" id="ARBA00022833"/>
    </source>
</evidence>
<gene>
    <name evidence="7" type="ORF">N7644_18350</name>
</gene>
<keyword evidence="4" id="KW-0862">Zinc</keyword>
<proteinExistence type="predicted"/>
<organism evidence="7 8">
    <name type="scientific">Acinetobacter courvalinii</name>
    <dbReference type="NCBI Taxonomy" id="280147"/>
    <lineage>
        <taxon>Bacteria</taxon>
        <taxon>Pseudomonadati</taxon>
        <taxon>Pseudomonadota</taxon>
        <taxon>Gammaproteobacteria</taxon>
        <taxon>Moraxellales</taxon>
        <taxon>Moraxellaceae</taxon>
        <taxon>Acinetobacter</taxon>
    </lineage>
</organism>
<name>A0AA42LGB3_9GAMM</name>
<dbReference type="InterPro" id="IPR024079">
    <property type="entry name" value="MetalloPept_cat_dom_sf"/>
</dbReference>
<dbReference type="GO" id="GO:0006508">
    <property type="term" value="P:proteolysis"/>
    <property type="evidence" value="ECO:0007669"/>
    <property type="project" value="UniProtKB-KW"/>
</dbReference>
<evidence type="ECO:0000259" key="6">
    <source>
        <dbReference type="Pfam" id="PF00413"/>
    </source>
</evidence>
<dbReference type="Proteomes" id="UP001159329">
    <property type="component" value="Unassembled WGS sequence"/>
</dbReference>
<dbReference type="SUPFAM" id="SSF55486">
    <property type="entry name" value="Metalloproteases ('zincins'), catalytic domain"/>
    <property type="match status" value="1"/>
</dbReference>
<dbReference type="GO" id="GO:0008270">
    <property type="term" value="F:zinc ion binding"/>
    <property type="evidence" value="ECO:0007669"/>
    <property type="project" value="InterPro"/>
</dbReference>
<feature type="signal peptide" evidence="5">
    <location>
        <begin position="1"/>
        <end position="22"/>
    </location>
</feature>
<feature type="chain" id="PRO_5041264760" evidence="5">
    <location>
        <begin position="23"/>
        <end position="303"/>
    </location>
</feature>
<dbReference type="GO" id="GO:0031012">
    <property type="term" value="C:extracellular matrix"/>
    <property type="evidence" value="ECO:0007669"/>
    <property type="project" value="InterPro"/>
</dbReference>
<keyword evidence="3" id="KW-0378">Hydrolase</keyword>
<evidence type="ECO:0000256" key="2">
    <source>
        <dbReference type="ARBA" id="ARBA00022723"/>
    </source>
</evidence>
<evidence type="ECO:0000256" key="1">
    <source>
        <dbReference type="ARBA" id="ARBA00022670"/>
    </source>
</evidence>
<keyword evidence="5" id="KW-0732">Signal</keyword>
<feature type="domain" description="Peptidase M10 metallopeptidase" evidence="6">
    <location>
        <begin position="151"/>
        <end position="295"/>
    </location>
</feature>
<dbReference type="RefSeq" id="WP_279696965.1">
    <property type="nucleotide sequence ID" value="NZ_JAOEEO010000011.1"/>
</dbReference>
<evidence type="ECO:0000256" key="3">
    <source>
        <dbReference type="ARBA" id="ARBA00022801"/>
    </source>
</evidence>
<evidence type="ECO:0000313" key="7">
    <source>
        <dbReference type="EMBL" id="MDH0565630.1"/>
    </source>
</evidence>
<dbReference type="Gene3D" id="3.40.390.10">
    <property type="entry name" value="Collagenase (Catalytic Domain)"/>
    <property type="match status" value="1"/>
</dbReference>
<evidence type="ECO:0000256" key="5">
    <source>
        <dbReference type="SAM" id="SignalP"/>
    </source>
</evidence>
<dbReference type="GO" id="GO:0004222">
    <property type="term" value="F:metalloendopeptidase activity"/>
    <property type="evidence" value="ECO:0007669"/>
    <property type="project" value="InterPro"/>
</dbReference>
<dbReference type="Pfam" id="PF00413">
    <property type="entry name" value="Peptidase_M10"/>
    <property type="match status" value="1"/>
</dbReference>